<dbReference type="EMBL" id="CP026995">
    <property type="protein sequence ID" value="QLH07181.1"/>
    <property type="molecule type" value="Genomic_DNA"/>
</dbReference>
<sequence>MEKAKLKLLNFIPNAFAADDYWYLTQNRTECQSTTAVASGSITAYSSSVSYYAYQYYPGYIYANSNCSGGSSDLNEHVVVMWDLFNPGQGCYHDWQTTTGSINESCTGLQSGDIVILNSEGFYEDSLTYWPYPMSDSFWL</sequence>
<evidence type="ECO:0000313" key="1">
    <source>
        <dbReference type="EMBL" id="QLH07181.1"/>
    </source>
</evidence>
<keyword evidence="2" id="KW-1185">Reference proteome</keyword>
<protein>
    <submittedName>
        <fullName evidence="1">Uncharacterized protein</fullName>
    </submittedName>
</protein>
<accession>A0A7D5RE45</accession>
<reference evidence="1 2" key="1">
    <citation type="submission" date="2018-02" db="EMBL/GenBank/DDBJ databases">
        <title>Complete genome of Nitrosopumilus ureaphilus PS0.</title>
        <authorList>
            <person name="Qin W."/>
            <person name="Zheng Y."/>
            <person name="Stahl D.A."/>
        </authorList>
    </citation>
    <scope>NUCLEOTIDE SEQUENCE [LARGE SCALE GENOMIC DNA]</scope>
    <source>
        <strain evidence="1 2">PS0</strain>
    </source>
</reference>
<dbReference type="AlphaFoldDB" id="A0A7D5RE45"/>
<dbReference type="KEGG" id="nue:C5F50_08895"/>
<evidence type="ECO:0000313" key="2">
    <source>
        <dbReference type="Proteomes" id="UP000509478"/>
    </source>
</evidence>
<proteinExistence type="predicted"/>
<name>A0A7D5RE45_9ARCH</name>
<dbReference type="Proteomes" id="UP000509478">
    <property type="component" value="Chromosome"/>
</dbReference>
<gene>
    <name evidence="1" type="ORF">C5F50_08895</name>
</gene>
<organism evidence="1 2">
    <name type="scientific">Nitrosopumilus ureiphilus</name>
    <dbReference type="NCBI Taxonomy" id="1470067"/>
    <lineage>
        <taxon>Archaea</taxon>
        <taxon>Nitrososphaerota</taxon>
        <taxon>Nitrososphaeria</taxon>
        <taxon>Nitrosopumilales</taxon>
        <taxon>Nitrosopumilaceae</taxon>
        <taxon>Nitrosopumilus</taxon>
    </lineage>
</organism>